<protein>
    <recommendedName>
        <fullName evidence="3">RNase H type-1 domain-containing protein</fullName>
    </recommendedName>
</protein>
<proteinExistence type="predicted"/>
<accession>A0AAV9E7I0</accession>
<reference evidence="1" key="1">
    <citation type="journal article" date="2023" name="Nat. Commun.">
        <title>Diploid and tetraploid genomes of Acorus and the evolution of monocots.</title>
        <authorList>
            <person name="Ma L."/>
            <person name="Liu K.W."/>
            <person name="Li Z."/>
            <person name="Hsiao Y.Y."/>
            <person name="Qi Y."/>
            <person name="Fu T."/>
            <person name="Tang G.D."/>
            <person name="Zhang D."/>
            <person name="Sun W.H."/>
            <person name="Liu D.K."/>
            <person name="Li Y."/>
            <person name="Chen G.Z."/>
            <person name="Liu X.D."/>
            <person name="Liao X.Y."/>
            <person name="Jiang Y.T."/>
            <person name="Yu X."/>
            <person name="Hao Y."/>
            <person name="Huang J."/>
            <person name="Zhao X.W."/>
            <person name="Ke S."/>
            <person name="Chen Y.Y."/>
            <person name="Wu W.L."/>
            <person name="Hsu J.L."/>
            <person name="Lin Y.F."/>
            <person name="Huang M.D."/>
            <person name="Li C.Y."/>
            <person name="Huang L."/>
            <person name="Wang Z.W."/>
            <person name="Zhao X."/>
            <person name="Zhong W.Y."/>
            <person name="Peng D.H."/>
            <person name="Ahmad S."/>
            <person name="Lan S."/>
            <person name="Zhang J.S."/>
            <person name="Tsai W.C."/>
            <person name="Van de Peer Y."/>
            <person name="Liu Z.J."/>
        </authorList>
    </citation>
    <scope>NUCLEOTIDE SEQUENCE</scope>
    <source>
        <strain evidence="1">CP</strain>
    </source>
</reference>
<evidence type="ECO:0008006" key="3">
    <source>
        <dbReference type="Google" id="ProtNLM"/>
    </source>
</evidence>
<evidence type="ECO:0000313" key="1">
    <source>
        <dbReference type="EMBL" id="KAK1309658.1"/>
    </source>
</evidence>
<dbReference type="Proteomes" id="UP001180020">
    <property type="component" value="Unassembled WGS sequence"/>
</dbReference>
<dbReference type="EMBL" id="JAUJYO010000008">
    <property type="protein sequence ID" value="KAK1309658.1"/>
    <property type="molecule type" value="Genomic_DNA"/>
</dbReference>
<name>A0AAV9E7I0_ACOCL</name>
<dbReference type="AlphaFoldDB" id="A0AAV9E7I0"/>
<gene>
    <name evidence="1" type="ORF">QJS10_CPA08g00714</name>
</gene>
<organism evidence="1 2">
    <name type="scientific">Acorus calamus</name>
    <name type="common">Sweet flag</name>
    <dbReference type="NCBI Taxonomy" id="4465"/>
    <lineage>
        <taxon>Eukaryota</taxon>
        <taxon>Viridiplantae</taxon>
        <taxon>Streptophyta</taxon>
        <taxon>Embryophyta</taxon>
        <taxon>Tracheophyta</taxon>
        <taxon>Spermatophyta</taxon>
        <taxon>Magnoliopsida</taxon>
        <taxon>Liliopsida</taxon>
        <taxon>Acoraceae</taxon>
        <taxon>Acorus</taxon>
    </lineage>
</organism>
<keyword evidence="2" id="KW-1185">Reference proteome</keyword>
<evidence type="ECO:0000313" key="2">
    <source>
        <dbReference type="Proteomes" id="UP001180020"/>
    </source>
</evidence>
<comment type="caution">
    <text evidence="1">The sequence shown here is derived from an EMBL/GenBank/DDBJ whole genome shotgun (WGS) entry which is preliminary data.</text>
</comment>
<reference evidence="1" key="2">
    <citation type="submission" date="2023-06" db="EMBL/GenBank/DDBJ databases">
        <authorList>
            <person name="Ma L."/>
            <person name="Liu K.-W."/>
            <person name="Li Z."/>
            <person name="Hsiao Y.-Y."/>
            <person name="Qi Y."/>
            <person name="Fu T."/>
            <person name="Tang G."/>
            <person name="Zhang D."/>
            <person name="Sun W.-H."/>
            <person name="Liu D.-K."/>
            <person name="Li Y."/>
            <person name="Chen G.-Z."/>
            <person name="Liu X.-D."/>
            <person name="Liao X.-Y."/>
            <person name="Jiang Y.-T."/>
            <person name="Yu X."/>
            <person name="Hao Y."/>
            <person name="Huang J."/>
            <person name="Zhao X.-W."/>
            <person name="Ke S."/>
            <person name="Chen Y.-Y."/>
            <person name="Wu W.-L."/>
            <person name="Hsu J.-L."/>
            <person name="Lin Y.-F."/>
            <person name="Huang M.-D."/>
            <person name="Li C.-Y."/>
            <person name="Huang L."/>
            <person name="Wang Z.-W."/>
            <person name="Zhao X."/>
            <person name="Zhong W.-Y."/>
            <person name="Peng D.-H."/>
            <person name="Ahmad S."/>
            <person name="Lan S."/>
            <person name="Zhang J.-S."/>
            <person name="Tsai W.-C."/>
            <person name="Van De Peer Y."/>
            <person name="Liu Z.-J."/>
        </authorList>
    </citation>
    <scope>NUCLEOTIDE SEQUENCE</scope>
    <source>
        <strain evidence="1">CP</strain>
        <tissue evidence="1">Leaves</tissue>
    </source>
</reference>
<sequence length="134" mass="14703">MAWEAVREKGKTFHEDLTPTLNKIASEWGIDIVQKRVLITHIKWSPTDVGWVKSNSEGSLIADRACFGALLRDHLGAFLAGVAVQSPKASINLLELDGILAGITLAVQKKILPTMDQRRLLNGDILGHGERLLL</sequence>